<dbReference type="GO" id="GO:0003924">
    <property type="term" value="F:GTPase activity"/>
    <property type="evidence" value="ECO:0007669"/>
    <property type="project" value="UniProtKB-UniRule"/>
</dbReference>
<keyword evidence="19" id="KW-1185">Reference proteome</keyword>
<feature type="domain" description="AAA+ ATPase" evidence="15">
    <location>
        <begin position="218"/>
        <end position="361"/>
    </location>
</feature>
<name>A0A2M9ZMA4_9LEPT</name>
<evidence type="ECO:0000256" key="13">
    <source>
        <dbReference type="NCBIfam" id="TIGR03499"/>
    </source>
</evidence>
<comment type="caution">
    <text evidence="18">The sequence shown here is derived from an EMBL/GenBank/DDBJ whole genome shotgun (WGS) entry which is preliminary data.</text>
</comment>
<organism evidence="18 20">
    <name type="scientific">Leptospira perolatii</name>
    <dbReference type="NCBI Taxonomy" id="2023191"/>
    <lineage>
        <taxon>Bacteria</taxon>
        <taxon>Pseudomonadati</taxon>
        <taxon>Spirochaetota</taxon>
        <taxon>Spirochaetia</taxon>
        <taxon>Leptospirales</taxon>
        <taxon>Leptospiraceae</taxon>
        <taxon>Leptospira</taxon>
    </lineage>
</organism>
<keyword evidence="18" id="KW-0282">Flagellum</keyword>
<dbReference type="PANTHER" id="PTHR43134:SF3">
    <property type="entry name" value="FLAGELLAR BIOSYNTHESIS PROTEIN FLHF"/>
    <property type="match status" value="1"/>
</dbReference>
<dbReference type="Proteomes" id="UP000231990">
    <property type="component" value="Unassembled WGS sequence"/>
</dbReference>
<evidence type="ECO:0000256" key="11">
    <source>
        <dbReference type="ARBA" id="ARBA00023225"/>
    </source>
</evidence>
<evidence type="ECO:0000256" key="10">
    <source>
        <dbReference type="ARBA" id="ARBA00023136"/>
    </source>
</evidence>
<comment type="function">
    <text evidence="12">Necessary for flagellar biosynthesis. May be involved in translocation of the flagellum.</text>
</comment>
<dbReference type="InterPro" id="IPR000897">
    <property type="entry name" value="SRP54_GTPase_dom"/>
</dbReference>
<dbReference type="InterPro" id="IPR003593">
    <property type="entry name" value="AAA+_ATPase"/>
</dbReference>
<dbReference type="InterPro" id="IPR027417">
    <property type="entry name" value="P-loop_NTPase"/>
</dbReference>
<evidence type="ECO:0000256" key="12">
    <source>
        <dbReference type="ARBA" id="ARBA00025337"/>
    </source>
</evidence>
<sequence length="428" mass="48479">MDFAKIRGKDLQDCLMQMKMKYGPEAHVIEHRIVTEGGVFGTGLMAKKVIEIQVGIPEKATSRERVERKLQDLKELLKQKSVQSTEKRKTLNDVTSWEERTRRSSHKLESSLPEEAFSNEDPLEENEKVGISFSEEFTTRPLLQKKPEISPHLFRLKERFLREGMSPSYTEEIISAIDLRLSALDRSRATAVLEKAIEVLSDRVQADPDIFRGTGRGQRKVVFFVGPTGSGKTTSIAKLAAKYHLHMGKAVSLYTTDNYRIAAVEQLKRYADTMEMPFYAIKDTKRFQETLARDGSELIMIDTAGYSHKNLEQLSKMHNFLSAFGERDCVENILVLSATSAYHHTHSVMKSYEPIGFRRILLTKLDETEFLGGFLELADTLNKGFTHLSVGQEVPFDMIPASRHLLAECVVTPEKITEIRGEVFSANG</sequence>
<feature type="domain" description="SRP54-type proteins GTP-binding" evidence="16">
    <location>
        <begin position="219"/>
        <end position="412"/>
    </location>
</feature>
<keyword evidence="18" id="KW-0969">Cilium</keyword>
<dbReference type="GO" id="GO:0005525">
    <property type="term" value="F:GTP binding"/>
    <property type="evidence" value="ECO:0007669"/>
    <property type="project" value="UniProtKB-UniRule"/>
</dbReference>
<evidence type="ECO:0000313" key="17">
    <source>
        <dbReference type="EMBL" id="PJZ70032.1"/>
    </source>
</evidence>
<dbReference type="GO" id="GO:0005886">
    <property type="term" value="C:plasma membrane"/>
    <property type="evidence" value="ECO:0007669"/>
    <property type="project" value="UniProtKB-SubCell"/>
</dbReference>
<evidence type="ECO:0000256" key="2">
    <source>
        <dbReference type="ARBA" id="ARBA00008531"/>
    </source>
</evidence>
<keyword evidence="10" id="KW-0472">Membrane</keyword>
<dbReference type="AlphaFoldDB" id="A0A2M9ZMA4"/>
<dbReference type="InterPro" id="IPR047040">
    <property type="entry name" value="FlhF__GTPase_dom"/>
</dbReference>
<dbReference type="Gene3D" id="3.40.50.300">
    <property type="entry name" value="P-loop containing nucleotide triphosphate hydrolases"/>
    <property type="match status" value="1"/>
</dbReference>
<dbReference type="Gene3D" id="1.20.120.1380">
    <property type="entry name" value="Flagellar FlhF biosynthesis protein, N domain"/>
    <property type="match status" value="1"/>
</dbReference>
<evidence type="ECO:0000256" key="9">
    <source>
        <dbReference type="ARBA" id="ARBA00023134"/>
    </source>
</evidence>
<comment type="subcellular location">
    <subcellularLocation>
        <location evidence="1">Cell membrane</location>
        <topology evidence="1">Peripheral membrane protein</topology>
        <orientation evidence="1">Cytoplasmic side</orientation>
    </subcellularLocation>
</comment>
<keyword evidence="18" id="KW-0966">Cell projection</keyword>
<evidence type="ECO:0000256" key="7">
    <source>
        <dbReference type="ARBA" id="ARBA00022795"/>
    </source>
</evidence>
<feature type="region of interest" description="Disordered" evidence="14">
    <location>
        <begin position="81"/>
        <end position="125"/>
    </location>
</feature>
<keyword evidence="11" id="KW-1006">Bacterial flagellum protein export</keyword>
<dbReference type="SUPFAM" id="SSF52540">
    <property type="entry name" value="P-loop containing nucleoside triphosphate hydrolases"/>
    <property type="match status" value="1"/>
</dbReference>
<keyword evidence="4" id="KW-0813">Transport</keyword>
<dbReference type="GO" id="GO:0005047">
    <property type="term" value="F:signal recognition particle binding"/>
    <property type="evidence" value="ECO:0007669"/>
    <property type="project" value="TreeGrafter"/>
</dbReference>
<keyword evidence="8" id="KW-0653">Protein transport</keyword>
<evidence type="ECO:0000313" key="19">
    <source>
        <dbReference type="Proteomes" id="UP000231962"/>
    </source>
</evidence>
<accession>A0A2M9ZMA4</accession>
<keyword evidence="7" id="KW-1005">Bacterial flagellum biogenesis</keyword>
<dbReference type="EMBL" id="NPDZ01000005">
    <property type="protein sequence ID" value="PJZ73220.1"/>
    <property type="molecule type" value="Genomic_DNA"/>
</dbReference>
<dbReference type="EMBL" id="NPDY01000005">
    <property type="protein sequence ID" value="PJZ70032.1"/>
    <property type="molecule type" value="Genomic_DNA"/>
</dbReference>
<dbReference type="Pfam" id="PF00448">
    <property type="entry name" value="SRP54"/>
    <property type="match status" value="1"/>
</dbReference>
<feature type="compositionally biased region" description="Basic and acidic residues" evidence="14">
    <location>
        <begin position="85"/>
        <end position="109"/>
    </location>
</feature>
<gene>
    <name evidence="18" type="primary">flhF</name>
    <name evidence="17" type="ORF">CH360_07285</name>
    <name evidence="18" type="ORF">CH373_09540</name>
</gene>
<keyword evidence="6" id="KW-0547">Nucleotide-binding</keyword>
<evidence type="ECO:0000256" key="6">
    <source>
        <dbReference type="ARBA" id="ARBA00022741"/>
    </source>
</evidence>
<evidence type="ECO:0000256" key="5">
    <source>
        <dbReference type="ARBA" id="ARBA00022475"/>
    </source>
</evidence>
<dbReference type="Proteomes" id="UP000231962">
    <property type="component" value="Unassembled WGS sequence"/>
</dbReference>
<evidence type="ECO:0000259" key="15">
    <source>
        <dbReference type="SMART" id="SM00382"/>
    </source>
</evidence>
<evidence type="ECO:0000313" key="18">
    <source>
        <dbReference type="EMBL" id="PJZ73220.1"/>
    </source>
</evidence>
<dbReference type="PANTHER" id="PTHR43134">
    <property type="entry name" value="SIGNAL RECOGNITION PARTICLE RECEPTOR SUBUNIT ALPHA"/>
    <property type="match status" value="1"/>
</dbReference>
<evidence type="ECO:0000256" key="4">
    <source>
        <dbReference type="ARBA" id="ARBA00022448"/>
    </source>
</evidence>
<keyword evidence="5" id="KW-1003">Cell membrane</keyword>
<dbReference type="InterPro" id="IPR020006">
    <property type="entry name" value="FlhF"/>
</dbReference>
<dbReference type="SMART" id="SM00382">
    <property type="entry name" value="AAA"/>
    <property type="match status" value="1"/>
</dbReference>
<dbReference type="GO" id="GO:0044781">
    <property type="term" value="P:bacterial-type flagellum organization"/>
    <property type="evidence" value="ECO:0007669"/>
    <property type="project" value="UniProtKB-UniRule"/>
</dbReference>
<protein>
    <recommendedName>
        <fullName evidence="3 13">Flagellar biosynthesis protein FlhF</fullName>
    </recommendedName>
</protein>
<dbReference type="GO" id="GO:0006614">
    <property type="term" value="P:SRP-dependent cotranslational protein targeting to membrane"/>
    <property type="evidence" value="ECO:0007669"/>
    <property type="project" value="UniProtKB-UniRule"/>
</dbReference>
<evidence type="ECO:0000313" key="20">
    <source>
        <dbReference type="Proteomes" id="UP000231990"/>
    </source>
</evidence>
<keyword evidence="9" id="KW-0342">GTP-binding</keyword>
<reference evidence="19 20" key="1">
    <citation type="submission" date="2017-07" db="EMBL/GenBank/DDBJ databases">
        <title>Leptospira spp. isolated from tropical soils.</title>
        <authorList>
            <person name="Thibeaux R."/>
            <person name="Iraola G."/>
            <person name="Ferres I."/>
            <person name="Bierque E."/>
            <person name="Girault D."/>
            <person name="Soupe-Gilbert M.-E."/>
            <person name="Picardeau M."/>
            <person name="Goarant C."/>
        </authorList>
    </citation>
    <scope>NUCLEOTIDE SEQUENCE [LARGE SCALE GENOMIC DNA]</scope>
    <source>
        <strain evidence="18 20">FH1-B-B1</strain>
        <strain evidence="17 19">FH1-B-C1</strain>
    </source>
</reference>
<dbReference type="RefSeq" id="WP_100713369.1">
    <property type="nucleotide sequence ID" value="NZ_NPDY01000005.1"/>
</dbReference>
<dbReference type="SMART" id="SM00962">
    <property type="entry name" value="SRP54"/>
    <property type="match status" value="1"/>
</dbReference>
<dbReference type="CDD" id="cd17873">
    <property type="entry name" value="FlhF"/>
    <property type="match status" value="1"/>
</dbReference>
<dbReference type="FunFam" id="3.40.50.300:FF:000695">
    <property type="entry name" value="Flagellar biosynthesis regulator FlhF"/>
    <property type="match status" value="1"/>
</dbReference>
<evidence type="ECO:0000256" key="3">
    <source>
        <dbReference type="ARBA" id="ARBA00014919"/>
    </source>
</evidence>
<comment type="similarity">
    <text evidence="2">Belongs to the GTP-binding SRP family.</text>
</comment>
<dbReference type="OrthoDB" id="9778554at2"/>
<evidence type="ECO:0000256" key="8">
    <source>
        <dbReference type="ARBA" id="ARBA00022927"/>
    </source>
</evidence>
<evidence type="ECO:0000256" key="14">
    <source>
        <dbReference type="SAM" id="MobiDB-lite"/>
    </source>
</evidence>
<dbReference type="GO" id="GO:0015031">
    <property type="term" value="P:protein transport"/>
    <property type="evidence" value="ECO:0007669"/>
    <property type="project" value="UniProtKB-KW"/>
</dbReference>
<proteinExistence type="inferred from homology"/>
<evidence type="ECO:0000256" key="1">
    <source>
        <dbReference type="ARBA" id="ARBA00004413"/>
    </source>
</evidence>
<dbReference type="NCBIfam" id="TIGR03499">
    <property type="entry name" value="FlhF"/>
    <property type="match status" value="1"/>
</dbReference>
<evidence type="ECO:0000259" key="16">
    <source>
        <dbReference type="SMART" id="SM00962"/>
    </source>
</evidence>